<dbReference type="Pfam" id="PF00780">
    <property type="entry name" value="CNH"/>
    <property type="match status" value="1"/>
</dbReference>
<feature type="domain" description="CNH" evidence="2">
    <location>
        <begin position="19"/>
        <end position="128"/>
    </location>
</feature>
<dbReference type="EMBL" id="JAEFCI010000124">
    <property type="protein sequence ID" value="KAG5463753.1"/>
    <property type="molecule type" value="Genomic_DNA"/>
</dbReference>
<sequence length="318" mass="35069">MIKEPDKFMAPHWVADFSKVLATRDTVRFDIQRTAKSVHMAVLLKQDIILFEWAAEPYSKFMKVKAFWLPETPKFVSLQHDMLEPTFLIVGYASELNAVRISDAEVSDLPVPGEIRAAEGEWEDMIPLLHPDDNKVEATNVFHGTARKAAVVRAGQTGTALRDHASSRVKAKYYLATYGNMSSIVDSAARPVKNLPNFTRKEGGPQTGAAADGHPSAPSPETPPAPVFRWSATPSSIICNWSENDPSELIAFLGKGGVEVCSFRTGRRVTVFPPGAPVRLIAQSRDKQIFFASGKSRKRCSLHVIKLDRLAEQRAADA</sequence>
<proteinExistence type="predicted"/>
<evidence type="ECO:0000313" key="3">
    <source>
        <dbReference type="EMBL" id="KAG5463753.1"/>
    </source>
</evidence>
<name>A0A8H8A230_9FUNG</name>
<reference evidence="3 4" key="1">
    <citation type="journal article" name="Sci. Rep.">
        <title>Genome-scale phylogenetic analyses confirm Olpidium as the closest living zoosporic fungus to the non-flagellated, terrestrial fungi.</title>
        <authorList>
            <person name="Chang Y."/>
            <person name="Rochon D."/>
            <person name="Sekimoto S."/>
            <person name="Wang Y."/>
            <person name="Chovatia M."/>
            <person name="Sandor L."/>
            <person name="Salamov A."/>
            <person name="Grigoriev I.V."/>
            <person name="Stajich J.E."/>
            <person name="Spatafora J.W."/>
        </authorList>
    </citation>
    <scope>NUCLEOTIDE SEQUENCE [LARGE SCALE GENOMIC DNA]</scope>
    <source>
        <strain evidence="3">S191</strain>
    </source>
</reference>
<dbReference type="OrthoDB" id="248923at2759"/>
<accession>A0A8H8A230</accession>
<evidence type="ECO:0000256" key="1">
    <source>
        <dbReference type="SAM" id="MobiDB-lite"/>
    </source>
</evidence>
<dbReference type="Proteomes" id="UP000673691">
    <property type="component" value="Unassembled WGS sequence"/>
</dbReference>
<dbReference type="InterPro" id="IPR001180">
    <property type="entry name" value="CNH_dom"/>
</dbReference>
<feature type="region of interest" description="Disordered" evidence="1">
    <location>
        <begin position="196"/>
        <end position="226"/>
    </location>
</feature>
<dbReference type="AlphaFoldDB" id="A0A8H8A230"/>
<evidence type="ECO:0000313" key="4">
    <source>
        <dbReference type="Proteomes" id="UP000673691"/>
    </source>
</evidence>
<organism evidence="3 4">
    <name type="scientific">Olpidium bornovanus</name>
    <dbReference type="NCBI Taxonomy" id="278681"/>
    <lineage>
        <taxon>Eukaryota</taxon>
        <taxon>Fungi</taxon>
        <taxon>Fungi incertae sedis</taxon>
        <taxon>Olpidiomycota</taxon>
        <taxon>Olpidiomycotina</taxon>
        <taxon>Olpidiomycetes</taxon>
        <taxon>Olpidiales</taxon>
        <taxon>Olpidiaceae</taxon>
        <taxon>Olpidium</taxon>
    </lineage>
</organism>
<keyword evidence="4" id="KW-1185">Reference proteome</keyword>
<feature type="compositionally biased region" description="Pro residues" evidence="1">
    <location>
        <begin position="217"/>
        <end position="226"/>
    </location>
</feature>
<gene>
    <name evidence="3" type="ORF">BJ554DRAFT_2186</name>
</gene>
<evidence type="ECO:0000259" key="2">
    <source>
        <dbReference type="Pfam" id="PF00780"/>
    </source>
</evidence>
<protein>
    <recommendedName>
        <fullName evidence="2">CNH domain-containing protein</fullName>
    </recommendedName>
</protein>
<comment type="caution">
    <text evidence="3">The sequence shown here is derived from an EMBL/GenBank/DDBJ whole genome shotgun (WGS) entry which is preliminary data.</text>
</comment>